<comment type="caution">
    <text evidence="2">The sequence shown here is derived from an EMBL/GenBank/DDBJ whole genome shotgun (WGS) entry which is preliminary data.</text>
</comment>
<gene>
    <name evidence="2" type="ORF">MENT_LOCUS40591</name>
</gene>
<reference evidence="2 3" key="1">
    <citation type="submission" date="2020-08" db="EMBL/GenBank/DDBJ databases">
        <authorList>
            <person name="Koutsovoulos G."/>
            <person name="Danchin GJ E."/>
        </authorList>
    </citation>
    <scope>NUCLEOTIDE SEQUENCE [LARGE SCALE GENOMIC DNA]</scope>
</reference>
<evidence type="ECO:0000256" key="1">
    <source>
        <dbReference type="SAM" id="MobiDB-lite"/>
    </source>
</evidence>
<accession>A0A6V7WM28</accession>
<dbReference type="Proteomes" id="UP000580250">
    <property type="component" value="Unassembled WGS sequence"/>
</dbReference>
<feature type="region of interest" description="Disordered" evidence="1">
    <location>
        <begin position="1"/>
        <end position="28"/>
    </location>
</feature>
<evidence type="ECO:0000313" key="2">
    <source>
        <dbReference type="EMBL" id="CAD2187975.1"/>
    </source>
</evidence>
<sequence length="104" mass="11778">MPNKQSPESTNKSVIEMSPSSTPPAELRTTKALPQVNDSNEFIEDDRIIAHPFLDEPNKIIQNLKKNILSKTKGKNNLENRASNERIFKAKNELFASENLKVNM</sequence>
<proteinExistence type="predicted"/>
<dbReference type="EMBL" id="CAJEWN010000665">
    <property type="protein sequence ID" value="CAD2187975.1"/>
    <property type="molecule type" value="Genomic_DNA"/>
</dbReference>
<dbReference type="AlphaFoldDB" id="A0A6V7WM28"/>
<evidence type="ECO:0000313" key="3">
    <source>
        <dbReference type="Proteomes" id="UP000580250"/>
    </source>
</evidence>
<protein>
    <submittedName>
        <fullName evidence="2">Uncharacterized protein</fullName>
    </submittedName>
</protein>
<organism evidence="2 3">
    <name type="scientific">Meloidogyne enterolobii</name>
    <name type="common">Root-knot nematode worm</name>
    <name type="synonym">Meloidogyne mayaguensis</name>
    <dbReference type="NCBI Taxonomy" id="390850"/>
    <lineage>
        <taxon>Eukaryota</taxon>
        <taxon>Metazoa</taxon>
        <taxon>Ecdysozoa</taxon>
        <taxon>Nematoda</taxon>
        <taxon>Chromadorea</taxon>
        <taxon>Rhabditida</taxon>
        <taxon>Tylenchina</taxon>
        <taxon>Tylenchomorpha</taxon>
        <taxon>Tylenchoidea</taxon>
        <taxon>Meloidogynidae</taxon>
        <taxon>Meloidogyninae</taxon>
        <taxon>Meloidogyne</taxon>
    </lineage>
</organism>
<name>A0A6V7WM28_MELEN</name>
<feature type="compositionally biased region" description="Polar residues" evidence="1">
    <location>
        <begin position="1"/>
        <end position="13"/>
    </location>
</feature>